<sequence>MARQEIDLGTRPSGVGGDTPRSAMIKLNAMTAELYQGDALAKASGWGASAPISMNPTDSADALPPINGLFMFGNGGVSLPSSYVFIIQTVSGAGGGHVRQIAFDLLSEREWSRQYAQGTVAKPWQSGIYGELDIDAALMVRRRLKIFNPYTYVANIDDVSPAQVQGYGYVSLNTAGTLPSGYAYGVVNTVLNPGDQVFQDFVGLTGLAGATQNAYRRTGYGTTETRWGPWRLVMDSASALQPVNDGERSGLMDLTMTNGNAAVWRYKNGKVVMHIWTGTSVMLQPGDIITQVVALPVKVVDPRFAVCEVNFQPTISYDHYGINTKWVNADGSSVGFSCRNGATAQQFTNFKVQVVGAWK</sequence>
<gene>
    <name evidence="2" type="ORF">PFLU3_25780</name>
</gene>
<organism evidence="2 3">
    <name type="scientific">Pseudomonas fluorescens</name>
    <dbReference type="NCBI Taxonomy" id="294"/>
    <lineage>
        <taxon>Bacteria</taxon>
        <taxon>Pseudomonadati</taxon>
        <taxon>Pseudomonadota</taxon>
        <taxon>Gammaproteobacteria</taxon>
        <taxon>Pseudomonadales</taxon>
        <taxon>Pseudomonadaceae</taxon>
        <taxon>Pseudomonas</taxon>
    </lineage>
</organism>
<evidence type="ECO:0000256" key="1">
    <source>
        <dbReference type="SAM" id="MobiDB-lite"/>
    </source>
</evidence>
<dbReference type="EMBL" id="JXCQ01000018">
    <property type="protein sequence ID" value="KIR22026.1"/>
    <property type="molecule type" value="Genomic_DNA"/>
</dbReference>
<evidence type="ECO:0000313" key="3">
    <source>
        <dbReference type="Proteomes" id="UP000032210"/>
    </source>
</evidence>
<protein>
    <submittedName>
        <fullName evidence="2">Uncharacterized protein</fullName>
    </submittedName>
</protein>
<dbReference type="Proteomes" id="UP000032210">
    <property type="component" value="Unassembled WGS sequence"/>
</dbReference>
<comment type="caution">
    <text evidence="2">The sequence shown here is derived from an EMBL/GenBank/DDBJ whole genome shotgun (WGS) entry which is preliminary data.</text>
</comment>
<dbReference type="RefSeq" id="WP_043048881.1">
    <property type="nucleotide sequence ID" value="NZ_JXCQ01000018.1"/>
</dbReference>
<accession>A0A0D0TEY9</accession>
<reference evidence="2 3" key="1">
    <citation type="submission" date="2015-01" db="EMBL/GenBank/DDBJ databases">
        <title>Genome sequence of the beneficial rhizobacterium Pseudomonas fluorescens 2-79.</title>
        <authorList>
            <person name="Thuermer A."/>
            <person name="Daniel R."/>
        </authorList>
    </citation>
    <scope>NUCLEOTIDE SEQUENCE [LARGE SCALE GENOMIC DNA]</scope>
    <source>
        <strain evidence="2 3">2-79</strain>
    </source>
</reference>
<dbReference type="AlphaFoldDB" id="A0A0D0TEY9"/>
<proteinExistence type="predicted"/>
<feature type="region of interest" description="Disordered" evidence="1">
    <location>
        <begin position="1"/>
        <end position="21"/>
    </location>
</feature>
<name>A0A0D0TEY9_PSEFL</name>
<dbReference type="PATRIC" id="fig|294.125.peg.2646"/>
<evidence type="ECO:0000313" key="2">
    <source>
        <dbReference type="EMBL" id="KIR22026.1"/>
    </source>
</evidence>